<protein>
    <submittedName>
        <fullName evidence="2">Uncharacterized protein</fullName>
    </submittedName>
</protein>
<comment type="caution">
    <text evidence="2">The sequence shown here is derived from an EMBL/GenBank/DDBJ whole genome shotgun (WGS) entry which is preliminary data.</text>
</comment>
<accession>A0A445HAL7</accession>
<keyword evidence="3" id="KW-1185">Reference proteome</keyword>
<evidence type="ECO:0000313" key="3">
    <source>
        <dbReference type="Proteomes" id="UP000289340"/>
    </source>
</evidence>
<sequence>MEVSTNRQKQNTQDRKQGKNRTKRNDIINQKPCKWNVSNNQQMQGKEKKFFVF</sequence>
<reference evidence="2 3" key="1">
    <citation type="submission" date="2018-09" db="EMBL/GenBank/DDBJ databases">
        <title>A high-quality reference genome of wild soybean provides a powerful tool to mine soybean genomes.</title>
        <authorList>
            <person name="Xie M."/>
            <person name="Chung C.Y.L."/>
            <person name="Li M.-W."/>
            <person name="Wong F.-L."/>
            <person name="Chan T.-F."/>
            <person name="Lam H.-M."/>
        </authorList>
    </citation>
    <scope>NUCLEOTIDE SEQUENCE [LARGE SCALE GENOMIC DNA]</scope>
    <source>
        <strain evidence="3">cv. W05</strain>
        <tissue evidence="2">Hypocotyl of etiolated seedlings</tissue>
    </source>
</reference>
<dbReference type="EMBL" id="QZWG01000013">
    <property type="protein sequence ID" value="RZB70547.1"/>
    <property type="molecule type" value="Genomic_DNA"/>
</dbReference>
<feature type="compositionally biased region" description="Polar residues" evidence="1">
    <location>
        <begin position="1"/>
        <end position="11"/>
    </location>
</feature>
<dbReference type="AlphaFoldDB" id="A0A445HAL7"/>
<proteinExistence type="predicted"/>
<gene>
    <name evidence="2" type="ORF">D0Y65_035494</name>
</gene>
<organism evidence="2 3">
    <name type="scientific">Glycine soja</name>
    <name type="common">Wild soybean</name>
    <dbReference type="NCBI Taxonomy" id="3848"/>
    <lineage>
        <taxon>Eukaryota</taxon>
        <taxon>Viridiplantae</taxon>
        <taxon>Streptophyta</taxon>
        <taxon>Embryophyta</taxon>
        <taxon>Tracheophyta</taxon>
        <taxon>Spermatophyta</taxon>
        <taxon>Magnoliopsida</taxon>
        <taxon>eudicotyledons</taxon>
        <taxon>Gunneridae</taxon>
        <taxon>Pentapetalae</taxon>
        <taxon>rosids</taxon>
        <taxon>fabids</taxon>
        <taxon>Fabales</taxon>
        <taxon>Fabaceae</taxon>
        <taxon>Papilionoideae</taxon>
        <taxon>50 kb inversion clade</taxon>
        <taxon>NPAAA clade</taxon>
        <taxon>indigoferoid/millettioid clade</taxon>
        <taxon>Phaseoleae</taxon>
        <taxon>Glycine</taxon>
        <taxon>Glycine subgen. Soja</taxon>
    </lineage>
</organism>
<evidence type="ECO:0000313" key="2">
    <source>
        <dbReference type="EMBL" id="RZB70547.1"/>
    </source>
</evidence>
<feature type="region of interest" description="Disordered" evidence="1">
    <location>
        <begin position="1"/>
        <end position="30"/>
    </location>
</feature>
<name>A0A445HAL7_GLYSO</name>
<dbReference type="Proteomes" id="UP000289340">
    <property type="component" value="Chromosome 13"/>
</dbReference>
<evidence type="ECO:0000256" key="1">
    <source>
        <dbReference type="SAM" id="MobiDB-lite"/>
    </source>
</evidence>